<dbReference type="OrthoDB" id="1659429at2759"/>
<evidence type="ECO:0000256" key="1">
    <source>
        <dbReference type="ARBA" id="ARBA00001096"/>
    </source>
</evidence>
<sequence>MDRSKKPSSIGVGAAIPQPSVNVNGNTVEATLPTGESVSVHLYGATVTSWKLASGVEQLFLSSKAILDGSKAIRGGIPIVFPVFGPPPPNHATSNLPQHGFARSQTWEFLGKSSSESLGSKGAKSDSTVKLDFGLSSSIITEDARKAWPYEFGLVYSVILSPESLETSLHVQNKGTQPFDFHVLLHNYFNVPDVSKIRVKNLQNKTYTDKVDNKQEKQETSDAIAITGEVDRVYVDVDPTAPVSIVEDDKTLFSITREGLNTVTVWNPWTEKAKGMSDFGDEEYKGMVCVEPGAVKSWQVLEGGDAWEGSQTIRPRL</sequence>
<protein>
    <recommendedName>
        <fullName evidence="3 5">Glucose-6-phosphate 1-epimerase</fullName>
        <ecNumber evidence="3 5">5.1.3.15</ecNumber>
    </recommendedName>
</protein>
<dbReference type="CDD" id="cd09020">
    <property type="entry name" value="D-hex-6-P-epi_like"/>
    <property type="match status" value="1"/>
</dbReference>
<dbReference type="STRING" id="28573.A0A0U1M3H6"/>
<feature type="active site" evidence="6">
    <location>
        <position position="291"/>
    </location>
</feature>
<feature type="active site" evidence="6">
    <location>
        <position position="186"/>
    </location>
</feature>
<dbReference type="PANTHER" id="PTHR11122">
    <property type="entry name" value="APOSPORY-ASSOCIATED PROTEIN C-RELATED"/>
    <property type="match status" value="1"/>
</dbReference>
<dbReference type="GO" id="GO:0005975">
    <property type="term" value="P:carbohydrate metabolic process"/>
    <property type="evidence" value="ECO:0007669"/>
    <property type="project" value="InterPro"/>
</dbReference>
<dbReference type="OMA" id="TQALHSY"/>
<dbReference type="EMBL" id="CVMT01000007">
    <property type="protein sequence ID" value="CRG90117.1"/>
    <property type="molecule type" value="Genomic_DNA"/>
</dbReference>
<evidence type="ECO:0000256" key="3">
    <source>
        <dbReference type="ARBA" id="ARBA00012083"/>
    </source>
</evidence>
<proteinExistence type="inferred from homology"/>
<feature type="binding site" evidence="7">
    <location>
        <position position="74"/>
    </location>
    <ligand>
        <name>substrate</name>
    </ligand>
</feature>
<dbReference type="InterPro" id="IPR025532">
    <property type="entry name" value="G6P_1-epimerase"/>
</dbReference>
<dbReference type="PIRSF" id="PIRSF016020">
    <property type="entry name" value="PHexose_mutarotase"/>
    <property type="match status" value="1"/>
</dbReference>
<dbReference type="InterPro" id="IPR008183">
    <property type="entry name" value="Aldose_1/G6P_1-epimerase"/>
</dbReference>
<dbReference type="Proteomes" id="UP000054383">
    <property type="component" value="Unassembled WGS sequence"/>
</dbReference>
<dbReference type="GO" id="GO:0030246">
    <property type="term" value="F:carbohydrate binding"/>
    <property type="evidence" value="ECO:0007669"/>
    <property type="project" value="UniProtKB-UniRule"/>
</dbReference>
<dbReference type="PANTHER" id="PTHR11122:SF13">
    <property type="entry name" value="GLUCOSE-6-PHOSPHATE 1-EPIMERASE"/>
    <property type="match status" value="1"/>
</dbReference>
<reference evidence="8 9" key="1">
    <citation type="submission" date="2015-04" db="EMBL/GenBank/DDBJ databases">
        <authorList>
            <person name="Syromyatnikov M.Y."/>
            <person name="Popov V.N."/>
        </authorList>
    </citation>
    <scope>NUCLEOTIDE SEQUENCE [LARGE SCALE GENOMIC DNA]</scope>
    <source>
        <strain evidence="8">WF-38-12</strain>
    </source>
</reference>
<accession>A0A0U1M3H6</accession>
<dbReference type="InterPro" id="IPR011013">
    <property type="entry name" value="Gal_mutarotase_sf_dom"/>
</dbReference>
<dbReference type="GO" id="GO:0005737">
    <property type="term" value="C:cytoplasm"/>
    <property type="evidence" value="ECO:0007669"/>
    <property type="project" value="TreeGrafter"/>
</dbReference>
<keyword evidence="4 5" id="KW-0413">Isomerase</keyword>
<dbReference type="SUPFAM" id="SSF74650">
    <property type="entry name" value="Galactose mutarotase-like"/>
    <property type="match status" value="1"/>
</dbReference>
<feature type="binding site" evidence="7">
    <location>
        <position position="98"/>
    </location>
    <ligand>
        <name>substrate</name>
    </ligand>
</feature>
<evidence type="ECO:0000313" key="8">
    <source>
        <dbReference type="EMBL" id="CRG90117.1"/>
    </source>
</evidence>
<dbReference type="InterPro" id="IPR014718">
    <property type="entry name" value="GH-type_carb-bd"/>
</dbReference>
<comment type="catalytic activity">
    <reaction evidence="1">
        <text>alpha-D-glucose 6-phosphate = beta-D-glucose 6-phosphate</text>
        <dbReference type="Rhea" id="RHEA:16249"/>
        <dbReference type="ChEBI" id="CHEBI:58225"/>
        <dbReference type="ChEBI" id="CHEBI:58247"/>
        <dbReference type="EC" id="5.1.3.15"/>
    </reaction>
</comment>
<dbReference type="Gene3D" id="2.70.98.10">
    <property type="match status" value="1"/>
</dbReference>
<evidence type="ECO:0000256" key="6">
    <source>
        <dbReference type="PIRSR" id="PIRSR016020-1"/>
    </source>
</evidence>
<name>A0A0U1M3H6_TALIS</name>
<evidence type="ECO:0000256" key="5">
    <source>
        <dbReference type="PIRNR" id="PIRNR016020"/>
    </source>
</evidence>
<organism evidence="8 9">
    <name type="scientific">Talaromyces islandicus</name>
    <name type="common">Penicillium islandicum</name>
    <dbReference type="NCBI Taxonomy" id="28573"/>
    <lineage>
        <taxon>Eukaryota</taxon>
        <taxon>Fungi</taxon>
        <taxon>Dikarya</taxon>
        <taxon>Ascomycota</taxon>
        <taxon>Pezizomycotina</taxon>
        <taxon>Eurotiomycetes</taxon>
        <taxon>Eurotiomycetidae</taxon>
        <taxon>Eurotiales</taxon>
        <taxon>Trichocomaceae</taxon>
        <taxon>Talaromyces</taxon>
        <taxon>Talaromyces sect. Islandici</taxon>
    </lineage>
</organism>
<comment type="similarity">
    <text evidence="2 5">Belongs to the glucose-6-phosphate 1-epimerase family.</text>
</comment>
<dbReference type="AlphaFoldDB" id="A0A0U1M3H6"/>
<evidence type="ECO:0000256" key="2">
    <source>
        <dbReference type="ARBA" id="ARBA00005866"/>
    </source>
</evidence>
<evidence type="ECO:0000313" key="9">
    <source>
        <dbReference type="Proteomes" id="UP000054383"/>
    </source>
</evidence>
<evidence type="ECO:0000256" key="4">
    <source>
        <dbReference type="ARBA" id="ARBA00023235"/>
    </source>
</evidence>
<comment type="function">
    <text evidence="5">Catalyzes the interconversion between the alpha and beta anomers from at least three hexose 6-phosphate sugars (Glc6P, Gal6P, and Man6P).</text>
</comment>
<dbReference type="EC" id="5.1.3.15" evidence="3 5"/>
<keyword evidence="9" id="KW-1185">Reference proteome</keyword>
<dbReference type="Pfam" id="PF01263">
    <property type="entry name" value="Aldose_epim"/>
    <property type="match status" value="1"/>
</dbReference>
<gene>
    <name evidence="8" type="ORF">PISL3812_07158</name>
</gene>
<feature type="binding site" evidence="7">
    <location>
        <position position="103"/>
    </location>
    <ligand>
        <name>substrate</name>
    </ligand>
</feature>
<dbReference type="GO" id="GO:0047938">
    <property type="term" value="F:glucose-6-phosphate 1-epimerase activity"/>
    <property type="evidence" value="ECO:0007669"/>
    <property type="project" value="UniProtKB-UniRule"/>
</dbReference>
<evidence type="ECO:0000256" key="7">
    <source>
        <dbReference type="PIRSR" id="PIRSR016020-2"/>
    </source>
</evidence>